<organism evidence="2 3">
    <name type="scientific">Luteimonas gilva</name>
    <dbReference type="NCBI Taxonomy" id="2572684"/>
    <lineage>
        <taxon>Bacteria</taxon>
        <taxon>Pseudomonadati</taxon>
        <taxon>Pseudomonadota</taxon>
        <taxon>Gammaproteobacteria</taxon>
        <taxon>Lysobacterales</taxon>
        <taxon>Lysobacteraceae</taxon>
        <taxon>Luteimonas</taxon>
    </lineage>
</organism>
<evidence type="ECO:0000313" key="2">
    <source>
        <dbReference type="EMBL" id="TKR30330.1"/>
    </source>
</evidence>
<keyword evidence="3" id="KW-1185">Reference proteome</keyword>
<evidence type="ECO:0000313" key="3">
    <source>
        <dbReference type="Proteomes" id="UP000308707"/>
    </source>
</evidence>
<dbReference type="Pfam" id="PF04380">
    <property type="entry name" value="BMFP"/>
    <property type="match status" value="1"/>
</dbReference>
<comment type="similarity">
    <text evidence="1">Belongs to the UbiK family.</text>
</comment>
<dbReference type="NCBIfam" id="NF047835">
    <property type="entry name" value="UbiqAccUbiK"/>
    <property type="match status" value="1"/>
</dbReference>
<sequence>MIDLSHLDELARRLSSLVPPGLREGREELQENFKAVLQSGLAKLDLVTREEFDVQREVLLRTRAKLEALERALADLEAQLEASGHAPKQTH</sequence>
<gene>
    <name evidence="1" type="primary">ubiK</name>
    <name evidence="2" type="ORF">FCE95_09345</name>
</gene>
<keyword evidence="1" id="KW-0831">Ubiquinone biosynthesis</keyword>
<comment type="caution">
    <text evidence="2">The sequence shown here is derived from an EMBL/GenBank/DDBJ whole genome shotgun (WGS) entry which is preliminary data.</text>
</comment>
<dbReference type="RefSeq" id="WP_137266760.1">
    <property type="nucleotide sequence ID" value="NZ_SZUA01000002.1"/>
</dbReference>
<dbReference type="EMBL" id="SZUA01000002">
    <property type="protein sequence ID" value="TKR30330.1"/>
    <property type="molecule type" value="Genomic_DNA"/>
</dbReference>
<reference evidence="2 3" key="1">
    <citation type="submission" date="2019-04" db="EMBL/GenBank/DDBJ databases">
        <title>Reference strain of H23.</title>
        <authorList>
            <person name="Luo X."/>
        </authorList>
    </citation>
    <scope>NUCLEOTIDE SEQUENCE [LARGE SCALE GENOMIC DNA]</scope>
    <source>
        <strain evidence="2 3">H23</strain>
    </source>
</reference>
<protein>
    <recommendedName>
        <fullName evidence="1">Ubiquinone biosynthesis accessory factor UbiK</fullName>
    </recommendedName>
</protein>
<feature type="coiled-coil region" evidence="1">
    <location>
        <begin position="59"/>
        <end position="86"/>
    </location>
</feature>
<proteinExistence type="inferred from homology"/>
<dbReference type="InterPro" id="IPR007475">
    <property type="entry name" value="UbiK"/>
</dbReference>
<dbReference type="PANTHER" id="PTHR38040">
    <property type="entry name" value="UBIQUINONE BIOSYNTHESIS ACCESSORY FACTOR UBIK"/>
    <property type="match status" value="1"/>
</dbReference>
<dbReference type="GO" id="GO:0005829">
    <property type="term" value="C:cytosol"/>
    <property type="evidence" value="ECO:0007669"/>
    <property type="project" value="TreeGrafter"/>
</dbReference>
<dbReference type="HAMAP" id="MF_02216">
    <property type="entry name" value="UbiK"/>
    <property type="match status" value="1"/>
</dbReference>
<comment type="pathway">
    <text evidence="1">Cofactor biosynthesis; ubiquinone biosynthesis.</text>
</comment>
<dbReference type="GO" id="GO:0006744">
    <property type="term" value="P:ubiquinone biosynthetic process"/>
    <property type="evidence" value="ECO:0007669"/>
    <property type="project" value="UniProtKB-UniRule"/>
</dbReference>
<accession>A0A4U5JL34</accession>
<dbReference type="Proteomes" id="UP000308707">
    <property type="component" value="Unassembled WGS sequence"/>
</dbReference>
<dbReference type="AlphaFoldDB" id="A0A4U5JL34"/>
<keyword evidence="1" id="KW-0175">Coiled coil</keyword>
<dbReference type="UniPathway" id="UPA00232"/>
<dbReference type="OrthoDB" id="5297354at2"/>
<comment type="function">
    <text evidence="1">Required for efficient ubiquinone (coenzyme Q) biosynthesis. UbiK is probably an accessory factor of Ubi enzymes and facilitates ubiquinone biosynthesis by acting as an assembly factor, a targeting factor, or both.</text>
</comment>
<name>A0A4U5JL34_9GAMM</name>
<evidence type="ECO:0000256" key="1">
    <source>
        <dbReference type="HAMAP-Rule" id="MF_02216"/>
    </source>
</evidence>
<keyword evidence="1" id="KW-0963">Cytoplasm</keyword>
<comment type="subcellular location">
    <subcellularLocation>
        <location evidence="1">Cytoplasm</location>
    </subcellularLocation>
</comment>
<dbReference type="PANTHER" id="PTHR38040:SF1">
    <property type="entry name" value="UBIQUINONE BIOSYNTHESIS ACCESSORY FACTOR UBIK"/>
    <property type="match status" value="1"/>
</dbReference>